<keyword evidence="2" id="KW-1185">Reference proteome</keyword>
<proteinExistence type="predicted"/>
<gene>
    <name evidence="1" type="ORF">L207DRAFT_506442</name>
</gene>
<dbReference type="Proteomes" id="UP000235786">
    <property type="component" value="Unassembled WGS sequence"/>
</dbReference>
<accession>A0A2J6S9J2</accession>
<reference evidence="1 2" key="1">
    <citation type="submission" date="2016-04" db="EMBL/GenBank/DDBJ databases">
        <title>A degradative enzymes factory behind the ericoid mycorrhizal symbiosis.</title>
        <authorList>
            <consortium name="DOE Joint Genome Institute"/>
            <person name="Martino E."/>
            <person name="Morin E."/>
            <person name="Grelet G."/>
            <person name="Kuo A."/>
            <person name="Kohler A."/>
            <person name="Daghino S."/>
            <person name="Barry K."/>
            <person name="Choi C."/>
            <person name="Cichocki N."/>
            <person name="Clum A."/>
            <person name="Copeland A."/>
            <person name="Hainaut M."/>
            <person name="Haridas S."/>
            <person name="Labutti K."/>
            <person name="Lindquist E."/>
            <person name="Lipzen A."/>
            <person name="Khouja H.-R."/>
            <person name="Murat C."/>
            <person name="Ohm R."/>
            <person name="Olson A."/>
            <person name="Spatafora J."/>
            <person name="Veneault-Fourrey C."/>
            <person name="Henrissat B."/>
            <person name="Grigoriev I."/>
            <person name="Martin F."/>
            <person name="Perotto S."/>
        </authorList>
    </citation>
    <scope>NUCLEOTIDE SEQUENCE [LARGE SCALE GENOMIC DNA]</scope>
    <source>
        <strain evidence="1 2">F</strain>
    </source>
</reference>
<protein>
    <submittedName>
        <fullName evidence="1">Uncharacterized protein</fullName>
    </submittedName>
</protein>
<evidence type="ECO:0000313" key="1">
    <source>
        <dbReference type="EMBL" id="PMD47434.1"/>
    </source>
</evidence>
<sequence>MKSFRVETFLCEKIGEVFKQISVFLRPEEKDRIAELGRKVRDCLEIIGAKVRMVEYESATSVHEYSKGNARRYF</sequence>
<dbReference type="AlphaFoldDB" id="A0A2J6S9J2"/>
<dbReference type="EMBL" id="KZ613938">
    <property type="protein sequence ID" value="PMD47434.1"/>
    <property type="molecule type" value="Genomic_DNA"/>
</dbReference>
<name>A0A2J6S9J2_HYAVF</name>
<evidence type="ECO:0000313" key="2">
    <source>
        <dbReference type="Proteomes" id="UP000235786"/>
    </source>
</evidence>
<organism evidence="1 2">
    <name type="scientific">Hyaloscypha variabilis (strain UAMH 11265 / GT02V1 / F)</name>
    <name type="common">Meliniomyces variabilis</name>
    <dbReference type="NCBI Taxonomy" id="1149755"/>
    <lineage>
        <taxon>Eukaryota</taxon>
        <taxon>Fungi</taxon>
        <taxon>Dikarya</taxon>
        <taxon>Ascomycota</taxon>
        <taxon>Pezizomycotina</taxon>
        <taxon>Leotiomycetes</taxon>
        <taxon>Helotiales</taxon>
        <taxon>Hyaloscyphaceae</taxon>
        <taxon>Hyaloscypha</taxon>
        <taxon>Hyaloscypha variabilis</taxon>
    </lineage>
</organism>